<feature type="coiled-coil region" evidence="1">
    <location>
        <begin position="21"/>
        <end position="48"/>
    </location>
</feature>
<comment type="caution">
    <text evidence="2">The sequence shown here is derived from an EMBL/GenBank/DDBJ whole genome shotgun (WGS) entry which is preliminary data.</text>
</comment>
<dbReference type="EMBL" id="JACEIK010002421">
    <property type="protein sequence ID" value="MCD9561069.1"/>
    <property type="molecule type" value="Genomic_DNA"/>
</dbReference>
<protein>
    <submittedName>
        <fullName evidence="2">Uncharacterized protein</fullName>
    </submittedName>
</protein>
<keyword evidence="3" id="KW-1185">Reference proteome</keyword>
<evidence type="ECO:0000313" key="2">
    <source>
        <dbReference type="EMBL" id="MCD9561069.1"/>
    </source>
</evidence>
<gene>
    <name evidence="2" type="ORF">HAX54_020026</name>
</gene>
<name>A0ABS8UQ93_DATST</name>
<accession>A0ABS8UQ93</accession>
<reference evidence="2 3" key="1">
    <citation type="journal article" date="2021" name="BMC Genomics">
        <title>Datura genome reveals duplications of psychoactive alkaloid biosynthetic genes and high mutation rate following tissue culture.</title>
        <authorList>
            <person name="Rajewski A."/>
            <person name="Carter-House D."/>
            <person name="Stajich J."/>
            <person name="Litt A."/>
        </authorList>
    </citation>
    <scope>NUCLEOTIDE SEQUENCE [LARGE SCALE GENOMIC DNA]</scope>
    <source>
        <strain evidence="2">AR-01</strain>
    </source>
</reference>
<proteinExistence type="predicted"/>
<feature type="non-terminal residue" evidence="2">
    <location>
        <position position="1"/>
    </location>
</feature>
<organism evidence="2 3">
    <name type="scientific">Datura stramonium</name>
    <name type="common">Jimsonweed</name>
    <name type="synonym">Common thornapple</name>
    <dbReference type="NCBI Taxonomy" id="4076"/>
    <lineage>
        <taxon>Eukaryota</taxon>
        <taxon>Viridiplantae</taxon>
        <taxon>Streptophyta</taxon>
        <taxon>Embryophyta</taxon>
        <taxon>Tracheophyta</taxon>
        <taxon>Spermatophyta</taxon>
        <taxon>Magnoliopsida</taxon>
        <taxon>eudicotyledons</taxon>
        <taxon>Gunneridae</taxon>
        <taxon>Pentapetalae</taxon>
        <taxon>asterids</taxon>
        <taxon>lamiids</taxon>
        <taxon>Solanales</taxon>
        <taxon>Solanaceae</taxon>
        <taxon>Solanoideae</taxon>
        <taxon>Datureae</taxon>
        <taxon>Datura</taxon>
    </lineage>
</organism>
<dbReference type="Proteomes" id="UP000823775">
    <property type="component" value="Unassembled WGS sequence"/>
</dbReference>
<sequence length="78" mass="9253">SNKVEHYSQLIDMMNHILEKQAELRKSIEKMHAKLMEMQAEVETCKDLQVMVLSNTQMNLKQNKRVNSYLKKALMKCR</sequence>
<keyword evidence="1" id="KW-0175">Coiled coil</keyword>
<evidence type="ECO:0000256" key="1">
    <source>
        <dbReference type="SAM" id="Coils"/>
    </source>
</evidence>
<evidence type="ECO:0000313" key="3">
    <source>
        <dbReference type="Proteomes" id="UP000823775"/>
    </source>
</evidence>